<name>A0ABV0SUV8_9TELE</name>
<organism evidence="2 3">
    <name type="scientific">Ilyodon furcidens</name>
    <name type="common">goldbreast splitfin</name>
    <dbReference type="NCBI Taxonomy" id="33524"/>
    <lineage>
        <taxon>Eukaryota</taxon>
        <taxon>Metazoa</taxon>
        <taxon>Chordata</taxon>
        <taxon>Craniata</taxon>
        <taxon>Vertebrata</taxon>
        <taxon>Euteleostomi</taxon>
        <taxon>Actinopterygii</taxon>
        <taxon>Neopterygii</taxon>
        <taxon>Teleostei</taxon>
        <taxon>Neoteleostei</taxon>
        <taxon>Acanthomorphata</taxon>
        <taxon>Ovalentaria</taxon>
        <taxon>Atherinomorphae</taxon>
        <taxon>Cyprinodontiformes</taxon>
        <taxon>Goodeidae</taxon>
        <taxon>Ilyodon</taxon>
    </lineage>
</organism>
<proteinExistence type="predicted"/>
<sequence>MLKWTLELARQVQPGTAAPSTSVPPLCLQAQLSPQPAVSDTPSPDGSSSKHHSYPDDLGVDKHKKCALKIILFDISLEKTQFFLCVVPKQTLARIFSEHGCSILFPLQTV</sequence>
<evidence type="ECO:0000256" key="1">
    <source>
        <dbReference type="SAM" id="MobiDB-lite"/>
    </source>
</evidence>
<dbReference type="Proteomes" id="UP001482620">
    <property type="component" value="Unassembled WGS sequence"/>
</dbReference>
<feature type="compositionally biased region" description="Polar residues" evidence="1">
    <location>
        <begin position="32"/>
        <end position="47"/>
    </location>
</feature>
<feature type="region of interest" description="Disordered" evidence="1">
    <location>
        <begin position="32"/>
        <end position="59"/>
    </location>
</feature>
<protein>
    <submittedName>
        <fullName evidence="2">Uncharacterized protein</fullName>
    </submittedName>
</protein>
<evidence type="ECO:0000313" key="3">
    <source>
        <dbReference type="Proteomes" id="UP001482620"/>
    </source>
</evidence>
<accession>A0ABV0SUV8</accession>
<gene>
    <name evidence="2" type="ORF">ILYODFUR_033642</name>
</gene>
<keyword evidence="3" id="KW-1185">Reference proteome</keyword>
<comment type="caution">
    <text evidence="2">The sequence shown here is derived from an EMBL/GenBank/DDBJ whole genome shotgun (WGS) entry which is preliminary data.</text>
</comment>
<dbReference type="EMBL" id="JAHRIQ010005792">
    <property type="protein sequence ID" value="MEQ2223132.1"/>
    <property type="molecule type" value="Genomic_DNA"/>
</dbReference>
<reference evidence="2 3" key="1">
    <citation type="submission" date="2021-06" db="EMBL/GenBank/DDBJ databases">
        <authorList>
            <person name="Palmer J.M."/>
        </authorList>
    </citation>
    <scope>NUCLEOTIDE SEQUENCE [LARGE SCALE GENOMIC DNA]</scope>
    <source>
        <strain evidence="3">if_2019</strain>
        <tissue evidence="2">Muscle</tissue>
    </source>
</reference>
<evidence type="ECO:0000313" key="2">
    <source>
        <dbReference type="EMBL" id="MEQ2223132.1"/>
    </source>
</evidence>